<dbReference type="PANTHER" id="PTHR12893">
    <property type="entry name" value="GOLGI REASSEMBLY STACKING PROTEIN GRASP"/>
    <property type="match status" value="1"/>
</dbReference>
<comment type="subcellular location">
    <subcellularLocation>
        <location evidence="1">Golgi apparatus membrane</location>
    </subcellularLocation>
</comment>
<evidence type="ECO:0000256" key="6">
    <source>
        <dbReference type="SAM" id="MobiDB-lite"/>
    </source>
</evidence>
<evidence type="ECO:0000256" key="2">
    <source>
        <dbReference type="ARBA" id="ARBA00007144"/>
    </source>
</evidence>
<dbReference type="Pfam" id="PF04495">
    <property type="entry name" value="GRASP55_65"/>
    <property type="match status" value="1"/>
</dbReference>
<gene>
    <name evidence="8" type="ORF">RDWZM_010144</name>
</gene>
<feature type="domain" description="PDZ GRASP-type" evidence="7">
    <location>
        <begin position="58"/>
        <end position="203"/>
    </location>
</feature>
<dbReference type="InterPro" id="IPR036034">
    <property type="entry name" value="PDZ_sf"/>
</dbReference>
<dbReference type="InterPro" id="IPR007583">
    <property type="entry name" value="GRASP55_65"/>
</dbReference>
<feature type="compositionally biased region" description="Low complexity" evidence="6">
    <location>
        <begin position="319"/>
        <end position="358"/>
    </location>
</feature>
<evidence type="ECO:0000313" key="9">
    <source>
        <dbReference type="Proteomes" id="UP001142055"/>
    </source>
</evidence>
<dbReference type="PANTHER" id="PTHR12893:SF0">
    <property type="entry name" value="GRASP65"/>
    <property type="match status" value="1"/>
</dbReference>
<keyword evidence="9" id="KW-1185">Reference proteome</keyword>
<evidence type="ECO:0000313" key="8">
    <source>
        <dbReference type="EMBL" id="KAJ6215644.1"/>
    </source>
</evidence>
<dbReference type="OMA" id="THGKNDI"/>
<dbReference type="GO" id="GO:0007030">
    <property type="term" value="P:Golgi organization"/>
    <property type="evidence" value="ECO:0007669"/>
    <property type="project" value="TreeGrafter"/>
</dbReference>
<dbReference type="AlphaFoldDB" id="A0A9Q0LYI7"/>
<feature type="region of interest" description="Disordered" evidence="6">
    <location>
        <begin position="229"/>
        <end position="259"/>
    </location>
</feature>
<reference evidence="8" key="1">
    <citation type="submission" date="2022-12" db="EMBL/GenBank/DDBJ databases">
        <title>Genome assemblies of Blomia tropicalis.</title>
        <authorList>
            <person name="Cui Y."/>
        </authorList>
    </citation>
    <scope>NUCLEOTIDE SEQUENCE</scope>
    <source>
        <tissue evidence="8">Adult mites</tissue>
    </source>
</reference>
<dbReference type="EMBL" id="JAPWDV010000004">
    <property type="protein sequence ID" value="KAJ6215644.1"/>
    <property type="molecule type" value="Genomic_DNA"/>
</dbReference>
<dbReference type="InterPro" id="IPR024958">
    <property type="entry name" value="GRASP_PDZ"/>
</dbReference>
<comment type="similarity">
    <text evidence="2">Belongs to the GORASP family.</text>
</comment>
<evidence type="ECO:0000256" key="4">
    <source>
        <dbReference type="ARBA" id="ARBA00023034"/>
    </source>
</evidence>
<feature type="region of interest" description="Disordered" evidence="6">
    <location>
        <begin position="318"/>
        <end position="358"/>
    </location>
</feature>
<proteinExistence type="inferred from homology"/>
<protein>
    <recommendedName>
        <fullName evidence="7">PDZ GRASP-type domain-containing protein</fullName>
    </recommendedName>
</protein>
<comment type="caution">
    <text evidence="8">The sequence shown here is derived from an EMBL/GenBank/DDBJ whole genome shotgun (WGS) entry which is preliminary data.</text>
</comment>
<dbReference type="Gene3D" id="2.30.42.10">
    <property type="match status" value="1"/>
</dbReference>
<keyword evidence="3" id="KW-0677">Repeat</keyword>
<feature type="compositionally biased region" description="Polar residues" evidence="6">
    <location>
        <begin position="229"/>
        <end position="238"/>
    </location>
</feature>
<sequence length="358" mass="39462">MGNRNSSTTQVDNGFYQRAAYQIIHVVKDSPAEKFTSTPLSYQTYVHDALKRNPILDLTVFNCAIGSIRKVSLKIGQYGVNSCNDRSSEQCFDLTGFIVRPIIISEAITQVEHVQDVSVGSAAFQAGLVPHFDYIIATDDGNCFDLHQIVQPFRSSNSIRLYIIDIVLRSSRIVEIMGHTKLYDNVRPIGCTLARGYLHRIPIVPIDLYVCEPLDRSINEQSSSTSAIHCNSNHSIRPSTHGKNDITVKSTINNNNNMDNGISNVRIESSDPNTCTFTTKLSNQVPNLLDPISVKIPKHLVTSVVADLVQYQLEHREQLSTSTSSSPSSPSSTSTSQSTLNSSLSAETNTNGNNRNET</sequence>
<dbReference type="Proteomes" id="UP001142055">
    <property type="component" value="Chromosome 4"/>
</dbReference>
<name>A0A9Q0LYI7_BLOTA</name>
<evidence type="ECO:0000256" key="1">
    <source>
        <dbReference type="ARBA" id="ARBA00004394"/>
    </source>
</evidence>
<evidence type="ECO:0000256" key="3">
    <source>
        <dbReference type="ARBA" id="ARBA00022737"/>
    </source>
</evidence>
<keyword evidence="5" id="KW-0472">Membrane</keyword>
<organism evidence="8 9">
    <name type="scientific">Blomia tropicalis</name>
    <name type="common">Mite</name>
    <dbReference type="NCBI Taxonomy" id="40697"/>
    <lineage>
        <taxon>Eukaryota</taxon>
        <taxon>Metazoa</taxon>
        <taxon>Ecdysozoa</taxon>
        <taxon>Arthropoda</taxon>
        <taxon>Chelicerata</taxon>
        <taxon>Arachnida</taxon>
        <taxon>Acari</taxon>
        <taxon>Acariformes</taxon>
        <taxon>Sarcoptiformes</taxon>
        <taxon>Astigmata</taxon>
        <taxon>Glycyphagoidea</taxon>
        <taxon>Echimyopodidae</taxon>
        <taxon>Blomia</taxon>
    </lineage>
</organism>
<accession>A0A9Q0LYI7</accession>
<keyword evidence="4" id="KW-0333">Golgi apparatus</keyword>
<evidence type="ECO:0000259" key="7">
    <source>
        <dbReference type="Pfam" id="PF04495"/>
    </source>
</evidence>
<dbReference type="GO" id="GO:0000139">
    <property type="term" value="C:Golgi membrane"/>
    <property type="evidence" value="ECO:0007669"/>
    <property type="project" value="UniProtKB-SubCell"/>
</dbReference>
<evidence type="ECO:0000256" key="5">
    <source>
        <dbReference type="ARBA" id="ARBA00023136"/>
    </source>
</evidence>